<dbReference type="Proteomes" id="UP000005408">
    <property type="component" value="Unassembled WGS sequence"/>
</dbReference>
<feature type="compositionally biased region" description="Polar residues" evidence="2">
    <location>
        <begin position="217"/>
        <end position="240"/>
    </location>
</feature>
<evidence type="ECO:0000256" key="1">
    <source>
        <dbReference type="SAM" id="Coils"/>
    </source>
</evidence>
<feature type="region of interest" description="Disordered" evidence="2">
    <location>
        <begin position="210"/>
        <end position="241"/>
    </location>
</feature>
<proteinExistence type="predicted"/>
<dbReference type="EnsemblMetazoa" id="G21068.1">
    <property type="protein sequence ID" value="G21068.1:cds"/>
    <property type="gene ID" value="G21068"/>
</dbReference>
<name>A0A8W8JVS8_MAGGI</name>
<feature type="coiled-coil region" evidence="1">
    <location>
        <begin position="135"/>
        <end position="162"/>
    </location>
</feature>
<feature type="region of interest" description="Disordered" evidence="2">
    <location>
        <begin position="186"/>
        <end position="205"/>
    </location>
</feature>
<organism evidence="3 4">
    <name type="scientific">Magallana gigas</name>
    <name type="common">Pacific oyster</name>
    <name type="synonym">Crassostrea gigas</name>
    <dbReference type="NCBI Taxonomy" id="29159"/>
    <lineage>
        <taxon>Eukaryota</taxon>
        <taxon>Metazoa</taxon>
        <taxon>Spiralia</taxon>
        <taxon>Lophotrochozoa</taxon>
        <taxon>Mollusca</taxon>
        <taxon>Bivalvia</taxon>
        <taxon>Autobranchia</taxon>
        <taxon>Pteriomorphia</taxon>
        <taxon>Ostreida</taxon>
        <taxon>Ostreoidea</taxon>
        <taxon>Ostreidae</taxon>
        <taxon>Magallana</taxon>
    </lineage>
</organism>
<keyword evidence="1" id="KW-0175">Coiled coil</keyword>
<reference evidence="3" key="1">
    <citation type="submission" date="2022-08" db="UniProtKB">
        <authorList>
            <consortium name="EnsemblMetazoa"/>
        </authorList>
    </citation>
    <scope>IDENTIFICATION</scope>
    <source>
        <strain evidence="3">05x7-T-G4-1.051#20</strain>
    </source>
</reference>
<dbReference type="AlphaFoldDB" id="A0A8W8JVS8"/>
<evidence type="ECO:0000256" key="2">
    <source>
        <dbReference type="SAM" id="MobiDB-lite"/>
    </source>
</evidence>
<sequence>MAGVELAADTRKSISNCRFRVREFNNKIKDAQLGHIYDDVPCKDCEKSILKEACELKKECGRLIEHYYKDDISPSQISKVCCDTSSKEDSDNASQDNTCIKKVMSKTRKCIRQYNDHLDDLNYKDGDGRPCKTCRERILRECQGLVEELQRAKNQFQESNMKNKCPCDYGIECEDMHVELRVGKKGRSNVKQQQHDCGYHSVSSDILRKEPTESMDDNQTASADTTQPKHLNMDTHTVAPSCSYDKADLKGQCVTLEVSMDDSNTTDV</sequence>
<dbReference type="EnsemblMetazoa" id="G21068.2">
    <property type="protein sequence ID" value="G21068.2:cds"/>
    <property type="gene ID" value="G21068"/>
</dbReference>
<evidence type="ECO:0000313" key="4">
    <source>
        <dbReference type="Proteomes" id="UP000005408"/>
    </source>
</evidence>
<protein>
    <submittedName>
        <fullName evidence="3">Uncharacterized protein</fullName>
    </submittedName>
</protein>
<keyword evidence="4" id="KW-1185">Reference proteome</keyword>
<evidence type="ECO:0000313" key="3">
    <source>
        <dbReference type="EnsemblMetazoa" id="G21068.2:cds"/>
    </source>
</evidence>
<accession>A0A8W8JVS8</accession>